<sequence length="130" mass="14720">MIEKAIIDCIKASPIAVNGIPTFFNFIPDTAHIAIMIDTPIPGFEIDHELPGYYKDVIEVVVRHSDPKAGFDLCREAMQVLNVVNRVLGDYHFNYVRPTIEPTAYPVSKGGLREFAVRFEFSCYRVDQTI</sequence>
<proteinExistence type="predicted"/>
<gene>
    <name evidence="1" type="ORF">HSBAA_29800</name>
</gene>
<dbReference type="EMBL" id="AP019514">
    <property type="protein sequence ID" value="BBI61674.1"/>
    <property type="molecule type" value="Genomic_DNA"/>
</dbReference>
<organism evidence="1 2">
    <name type="scientific">Vreelandella sulfidaeris</name>
    <dbReference type="NCBI Taxonomy" id="115553"/>
    <lineage>
        <taxon>Bacteria</taxon>
        <taxon>Pseudomonadati</taxon>
        <taxon>Pseudomonadota</taxon>
        <taxon>Gammaproteobacteria</taxon>
        <taxon>Oceanospirillales</taxon>
        <taxon>Halomonadaceae</taxon>
        <taxon>Vreelandella</taxon>
    </lineage>
</organism>
<evidence type="ECO:0000313" key="2">
    <source>
        <dbReference type="Proteomes" id="UP000320231"/>
    </source>
</evidence>
<accession>A0A455UEW8</accession>
<evidence type="ECO:0008006" key="3">
    <source>
        <dbReference type="Google" id="ProtNLM"/>
    </source>
</evidence>
<name>A0A455UEW8_9GAMM</name>
<dbReference type="Pfam" id="PF12691">
    <property type="entry name" value="Phage_tail_terminator_6"/>
    <property type="match status" value="1"/>
</dbReference>
<evidence type="ECO:0000313" key="1">
    <source>
        <dbReference type="EMBL" id="BBI61674.1"/>
    </source>
</evidence>
<dbReference type="KEGG" id="hsr:HSBAA_29800"/>
<dbReference type="Proteomes" id="UP000320231">
    <property type="component" value="Chromosome"/>
</dbReference>
<protein>
    <recommendedName>
        <fullName evidence="3">DUF3168 domain-containing protein</fullName>
    </recommendedName>
</protein>
<dbReference type="InterPro" id="IPR024411">
    <property type="entry name" value="Tail_terminator_phage"/>
</dbReference>
<reference evidence="1 2" key="1">
    <citation type="journal article" date="2019" name="Microbiol. Resour. Announc.">
        <title>Complete Genome Sequence of Halomonas sulfidaeris Strain Esulfide1 Isolated from a Metal Sulfide Rock at a Depth of 2,200 Meters, Obtained Using Nanopore Sequencing.</title>
        <authorList>
            <person name="Saito M."/>
            <person name="Nishigata A."/>
            <person name="Galipon J."/>
            <person name="Arakawa K."/>
        </authorList>
    </citation>
    <scope>NUCLEOTIDE SEQUENCE [LARGE SCALE GENOMIC DNA]</scope>
    <source>
        <strain evidence="1 2">ATCC BAA-803</strain>
    </source>
</reference>
<dbReference type="AlphaFoldDB" id="A0A455UEW8"/>